<reference evidence="3" key="2">
    <citation type="submission" date="2015-01" db="EMBL/GenBank/DDBJ databases">
        <title>Evolutionary Origins and Diversification of the Mycorrhizal Mutualists.</title>
        <authorList>
            <consortium name="DOE Joint Genome Institute"/>
            <consortium name="Mycorrhizal Genomics Consortium"/>
            <person name="Kohler A."/>
            <person name="Kuo A."/>
            <person name="Nagy L.G."/>
            <person name="Floudas D."/>
            <person name="Copeland A."/>
            <person name="Barry K.W."/>
            <person name="Cichocki N."/>
            <person name="Veneault-Fourrey C."/>
            <person name="LaButti K."/>
            <person name="Lindquist E.A."/>
            <person name="Lipzen A."/>
            <person name="Lundell T."/>
            <person name="Morin E."/>
            <person name="Murat C."/>
            <person name="Riley R."/>
            <person name="Ohm R."/>
            <person name="Sun H."/>
            <person name="Tunlid A."/>
            <person name="Henrissat B."/>
            <person name="Grigoriev I.V."/>
            <person name="Hibbett D.S."/>
            <person name="Martin F."/>
        </authorList>
    </citation>
    <scope>NUCLEOTIDE SEQUENCE [LARGE SCALE GENOMIC DNA]</scope>
    <source>
        <strain evidence="3">Marx 270</strain>
    </source>
</reference>
<protein>
    <recommendedName>
        <fullName evidence="4">Secreted protein</fullName>
    </recommendedName>
</protein>
<feature type="chain" id="PRO_5002176119" description="Secreted protein" evidence="1">
    <location>
        <begin position="32"/>
        <end position="126"/>
    </location>
</feature>
<keyword evidence="1" id="KW-0732">Signal</keyword>
<sequence>MFITGPLTLFYFLALCHRLLLLLVFCCFSTSGCTMITGQSCADSGGYWHTLLSHFNLVPLTEHVRAPSASASICITISSSDLLWFCYNMPALRMSSLLKCCPGLLSSLNGFSSPRLPLLESSCPCN</sequence>
<evidence type="ECO:0008006" key="4">
    <source>
        <dbReference type="Google" id="ProtNLM"/>
    </source>
</evidence>
<accession>A0A0C3MXN1</accession>
<dbReference type="InParanoid" id="A0A0C3MXN1"/>
<keyword evidence="3" id="KW-1185">Reference proteome</keyword>
<proteinExistence type="predicted"/>
<dbReference type="EMBL" id="KN832147">
    <property type="protein sequence ID" value="KIN93664.1"/>
    <property type="molecule type" value="Genomic_DNA"/>
</dbReference>
<reference evidence="2 3" key="1">
    <citation type="submission" date="2014-04" db="EMBL/GenBank/DDBJ databases">
        <authorList>
            <consortium name="DOE Joint Genome Institute"/>
            <person name="Kuo A."/>
            <person name="Kohler A."/>
            <person name="Costa M.D."/>
            <person name="Nagy L.G."/>
            <person name="Floudas D."/>
            <person name="Copeland A."/>
            <person name="Barry K.W."/>
            <person name="Cichocki N."/>
            <person name="Veneault-Fourrey C."/>
            <person name="LaButti K."/>
            <person name="Lindquist E.A."/>
            <person name="Lipzen A."/>
            <person name="Lundell T."/>
            <person name="Morin E."/>
            <person name="Murat C."/>
            <person name="Sun H."/>
            <person name="Tunlid A."/>
            <person name="Henrissat B."/>
            <person name="Grigoriev I.V."/>
            <person name="Hibbett D.S."/>
            <person name="Martin F."/>
            <person name="Nordberg H.P."/>
            <person name="Cantor M.N."/>
            <person name="Hua S.X."/>
        </authorList>
    </citation>
    <scope>NUCLEOTIDE SEQUENCE [LARGE SCALE GENOMIC DNA]</scope>
    <source>
        <strain evidence="2 3">Marx 270</strain>
    </source>
</reference>
<name>A0A0C3MXN1_PISTI</name>
<dbReference type="AlphaFoldDB" id="A0A0C3MXN1"/>
<feature type="signal peptide" evidence="1">
    <location>
        <begin position="1"/>
        <end position="31"/>
    </location>
</feature>
<evidence type="ECO:0000256" key="1">
    <source>
        <dbReference type="SAM" id="SignalP"/>
    </source>
</evidence>
<dbReference type="Proteomes" id="UP000054217">
    <property type="component" value="Unassembled WGS sequence"/>
</dbReference>
<evidence type="ECO:0000313" key="2">
    <source>
        <dbReference type="EMBL" id="KIN93664.1"/>
    </source>
</evidence>
<organism evidence="2 3">
    <name type="scientific">Pisolithus tinctorius Marx 270</name>
    <dbReference type="NCBI Taxonomy" id="870435"/>
    <lineage>
        <taxon>Eukaryota</taxon>
        <taxon>Fungi</taxon>
        <taxon>Dikarya</taxon>
        <taxon>Basidiomycota</taxon>
        <taxon>Agaricomycotina</taxon>
        <taxon>Agaricomycetes</taxon>
        <taxon>Agaricomycetidae</taxon>
        <taxon>Boletales</taxon>
        <taxon>Sclerodermatineae</taxon>
        <taxon>Pisolithaceae</taxon>
        <taxon>Pisolithus</taxon>
    </lineage>
</organism>
<evidence type="ECO:0000313" key="3">
    <source>
        <dbReference type="Proteomes" id="UP000054217"/>
    </source>
</evidence>
<gene>
    <name evidence="2" type="ORF">M404DRAFT_487173</name>
</gene>
<dbReference type="HOGENOM" id="CLU_1982468_0_0_1"/>